<dbReference type="InterPro" id="IPR052909">
    <property type="entry name" value="Transposase_6_like"/>
</dbReference>
<feature type="domain" description="Insertion element IS402-like" evidence="2">
    <location>
        <begin position="7"/>
        <end position="78"/>
    </location>
</feature>
<reference evidence="3 4" key="1">
    <citation type="journal article" date="2019" name="Int. J. Syst. Evol. Microbiol.">
        <title>The Global Catalogue of Microorganisms (GCM) 10K type strain sequencing project: providing services to taxonomists for standard genome sequencing and annotation.</title>
        <authorList>
            <consortium name="The Broad Institute Genomics Platform"/>
            <consortium name="The Broad Institute Genome Sequencing Center for Infectious Disease"/>
            <person name="Wu L."/>
            <person name="Ma J."/>
        </authorList>
    </citation>
    <scope>NUCLEOTIDE SEQUENCE [LARGE SCALE GENOMIC DNA]</scope>
    <source>
        <strain evidence="3 4">JCM 6242</strain>
    </source>
</reference>
<evidence type="ECO:0000313" key="3">
    <source>
        <dbReference type="EMBL" id="GAA2904516.1"/>
    </source>
</evidence>
<accession>A0ABN3W7S2</accession>
<dbReference type="EMBL" id="BAAAVI010000079">
    <property type="protein sequence ID" value="GAA2904516.1"/>
    <property type="molecule type" value="Genomic_DNA"/>
</dbReference>
<dbReference type="NCBIfam" id="NF033580">
    <property type="entry name" value="transpos_IS5_3"/>
    <property type="match status" value="1"/>
</dbReference>
<protein>
    <recommendedName>
        <fullName evidence="2">Insertion element IS402-like domain-containing protein</fullName>
    </recommendedName>
</protein>
<keyword evidence="4" id="KW-1185">Reference proteome</keyword>
<feature type="region of interest" description="Disordered" evidence="1">
    <location>
        <begin position="104"/>
        <end position="145"/>
    </location>
</feature>
<evidence type="ECO:0000256" key="1">
    <source>
        <dbReference type="SAM" id="MobiDB-lite"/>
    </source>
</evidence>
<dbReference type="PANTHER" id="PTHR46637">
    <property type="entry name" value="TIS1421-TRANSPOSASE PROTEIN A"/>
    <property type="match status" value="1"/>
</dbReference>
<evidence type="ECO:0000313" key="4">
    <source>
        <dbReference type="Proteomes" id="UP001500831"/>
    </source>
</evidence>
<feature type="compositionally biased region" description="Basic residues" evidence="1">
    <location>
        <begin position="105"/>
        <end position="116"/>
    </location>
</feature>
<comment type="caution">
    <text evidence="3">The sequence shown here is derived from an EMBL/GenBank/DDBJ whole genome shotgun (WGS) entry which is preliminary data.</text>
</comment>
<gene>
    <name evidence="3" type="ORF">GCM10010517_70620</name>
</gene>
<name>A0ABN3W7S2_9ACTN</name>
<sequence>MVRRGELTDKAWQRIEPLPPAADSRGRPWRDHRQIINGILWRLRTGAPWRAIPERYGPRQTCYERFKRWDADGTWARLLQEMQVKDDSVGHVEWTADIDSTISRAHQHAAGARKRGTTAGRSIRSSRKGGRLSAAPGEDSPPSSI</sequence>
<dbReference type="Pfam" id="PF13340">
    <property type="entry name" value="DUF4096"/>
    <property type="match status" value="1"/>
</dbReference>
<dbReference type="InterPro" id="IPR025161">
    <property type="entry name" value="IS402-like_dom"/>
</dbReference>
<dbReference type="PANTHER" id="PTHR46637:SF1">
    <property type="entry name" value="BLL5188 PROTEIN"/>
    <property type="match status" value="1"/>
</dbReference>
<organism evidence="3 4">
    <name type="scientific">Streptosporangium fragile</name>
    <dbReference type="NCBI Taxonomy" id="46186"/>
    <lineage>
        <taxon>Bacteria</taxon>
        <taxon>Bacillati</taxon>
        <taxon>Actinomycetota</taxon>
        <taxon>Actinomycetes</taxon>
        <taxon>Streptosporangiales</taxon>
        <taxon>Streptosporangiaceae</taxon>
        <taxon>Streptosporangium</taxon>
    </lineage>
</organism>
<proteinExistence type="predicted"/>
<evidence type="ECO:0000259" key="2">
    <source>
        <dbReference type="Pfam" id="PF13340"/>
    </source>
</evidence>
<dbReference type="Proteomes" id="UP001500831">
    <property type="component" value="Unassembled WGS sequence"/>
</dbReference>